<dbReference type="InterPro" id="IPR018711">
    <property type="entry name" value="NAGPA"/>
</dbReference>
<dbReference type="InterPro" id="IPR033803">
    <property type="entry name" value="CBD-like_Golvesin-Xly"/>
</dbReference>
<dbReference type="InterPro" id="IPR026444">
    <property type="entry name" value="Secre_tail"/>
</dbReference>
<keyword evidence="3" id="KW-1185">Reference proteome</keyword>
<proteinExistence type="predicted"/>
<dbReference type="InterPro" id="IPR022409">
    <property type="entry name" value="PKD/Chitinase_dom"/>
</dbReference>
<dbReference type="Gene3D" id="2.60.40.10">
    <property type="entry name" value="Immunoglobulins"/>
    <property type="match status" value="3"/>
</dbReference>
<dbReference type="InterPro" id="IPR035986">
    <property type="entry name" value="PKD_dom_sf"/>
</dbReference>
<evidence type="ECO:0000313" key="3">
    <source>
        <dbReference type="Proteomes" id="UP001500298"/>
    </source>
</evidence>
<evidence type="ECO:0000259" key="1">
    <source>
        <dbReference type="PROSITE" id="PS50093"/>
    </source>
</evidence>
<dbReference type="PANTHER" id="PTHR40446">
    <property type="entry name" value="N-ACETYLGLUCOSAMINE-1-PHOSPHODIESTER ALPHA-N-ACETYLGLUCOSAMINIDASE"/>
    <property type="match status" value="1"/>
</dbReference>
<dbReference type="Proteomes" id="UP001500298">
    <property type="component" value="Unassembled WGS sequence"/>
</dbReference>
<comment type="caution">
    <text evidence="2">The sequence shown here is derived from an EMBL/GenBank/DDBJ whole genome shotgun (WGS) entry which is preliminary data.</text>
</comment>
<feature type="domain" description="PKD" evidence="1">
    <location>
        <begin position="624"/>
        <end position="706"/>
    </location>
</feature>
<protein>
    <recommendedName>
        <fullName evidence="1">PKD domain-containing protein</fullName>
    </recommendedName>
</protein>
<sequence length="967" mass="102768">MPQGIEVYKGTDASWPLTISYIKVDMNDPRVSLKAHAFEGSFKNVRDFCAQEGAKVAINGGFFGGGANYSAVIEPTGVTAKNIAAVTRDGLSYKVTRGLFTVDKSRNMSVDWVYHFGNNASDIYAYALPTPNAVGTPAPAPVQADGTPLNDLYTGIGGGPVLVKNGSTYITYTNEVIFGSGVSYSNVDPRSAIGYTNDGYIILLSADGRLGNSVGLSLPQLAQVMKDLGCVEALNLDGGGSAQMATGSSYINNPSEQYRSVGSIMAVHHTPIEAPVTIAPAADAQDVPGPVMLEWMMPYATGSDFRLQVATSLSGWNETNGFTASTGSSANIPVNVGTGQATTYLWSDSSYGSPYNGPVIGQTYYWSVRAYRPDLGVSTYSSPKMFKVGIPMPVAVISEDAVEALVDQAISLDGLASYITNGQIVNYAWDMGDGTTLSGSNVSHQYTQTGTYTIALTVTDDQGNTNTASITADIVDCIAPSNPEIILDDSQASLSGAWYSSSSTPGYVGTGYIHDGATSQNDWSATFTPSIATTGEYEVFVFYTAGSNRATNTPVSVKHAYGTNTVYVNQQLNNLSWVSVGTYVMGTGSNNEVIISNEGANQVVIVDAVKLEFRECASIAPQAPQAIINSSTQSSQVNTSITFDASASSDVDGSITAYAWDFGDGATANTANATHTYTNTGTYTVSLTVTDNDNQTATTTQNIEITDITPTVTLTHPAMTAIGDPCVFTGTATPGITRVEVTVDTWPLANETVVNGLYSFTYTFNGLGSGRNVVATAYNANNDIVATSASTLDVVNQYVTIDAPAQMQTNNTVTFSGTGSGQITRVVVRVDTWQVADVSVSNGTYSFPISLNTAGNNREVIAYGYDQNNNLIDTDTTYVTVSSSNNRTTLMEEQQALLIYPVPVRTTLYLQHLPQEKGNVVIRDITGKKVGSKLFKGESLQMDVKHLHKGLYILEVDRQYIGKFVKM</sequence>
<dbReference type="Pfam" id="PF18911">
    <property type="entry name" value="PKD_4"/>
    <property type="match status" value="2"/>
</dbReference>
<dbReference type="PROSITE" id="PS50093">
    <property type="entry name" value="PKD"/>
    <property type="match status" value="2"/>
</dbReference>
<evidence type="ECO:0000313" key="2">
    <source>
        <dbReference type="EMBL" id="GAA4843673.1"/>
    </source>
</evidence>
<dbReference type="Pfam" id="PF18962">
    <property type="entry name" value="Por_Secre_tail"/>
    <property type="match status" value="1"/>
</dbReference>
<dbReference type="SMART" id="SM00089">
    <property type="entry name" value="PKD"/>
    <property type="match status" value="2"/>
</dbReference>
<gene>
    <name evidence="2" type="ORF">GCM10023331_30830</name>
</gene>
<dbReference type="Gene3D" id="2.60.120.260">
    <property type="entry name" value="Galactose-binding domain-like"/>
    <property type="match status" value="1"/>
</dbReference>
<organism evidence="2 3">
    <name type="scientific">Algivirga pacifica</name>
    <dbReference type="NCBI Taxonomy" id="1162670"/>
    <lineage>
        <taxon>Bacteria</taxon>
        <taxon>Pseudomonadati</taxon>
        <taxon>Bacteroidota</taxon>
        <taxon>Cytophagia</taxon>
        <taxon>Cytophagales</taxon>
        <taxon>Flammeovirgaceae</taxon>
        <taxon>Algivirga</taxon>
    </lineage>
</organism>
<dbReference type="Pfam" id="PF25275">
    <property type="entry name" value="Golvesin_C"/>
    <property type="match status" value="1"/>
</dbReference>
<reference evidence="3" key="1">
    <citation type="journal article" date="2019" name="Int. J. Syst. Evol. Microbiol.">
        <title>The Global Catalogue of Microorganisms (GCM) 10K type strain sequencing project: providing services to taxonomists for standard genome sequencing and annotation.</title>
        <authorList>
            <consortium name="The Broad Institute Genomics Platform"/>
            <consortium name="The Broad Institute Genome Sequencing Center for Infectious Disease"/>
            <person name="Wu L."/>
            <person name="Ma J."/>
        </authorList>
    </citation>
    <scope>NUCLEOTIDE SEQUENCE [LARGE SCALE GENOMIC DNA]</scope>
    <source>
        <strain evidence="3">JCM 18326</strain>
    </source>
</reference>
<dbReference type="EMBL" id="BAABJX010000048">
    <property type="protein sequence ID" value="GAA4843673.1"/>
    <property type="molecule type" value="Genomic_DNA"/>
</dbReference>
<dbReference type="PANTHER" id="PTHR40446:SF2">
    <property type="entry name" value="N-ACETYLGLUCOSAMINE-1-PHOSPHODIESTER ALPHA-N-ACETYLGLUCOSAMINIDASE"/>
    <property type="match status" value="1"/>
</dbReference>
<name>A0ABP9DHJ3_9BACT</name>
<dbReference type="CDD" id="cd00146">
    <property type="entry name" value="PKD"/>
    <property type="match status" value="2"/>
</dbReference>
<dbReference type="Pfam" id="PF09992">
    <property type="entry name" value="NAGPA"/>
    <property type="match status" value="1"/>
</dbReference>
<dbReference type="SUPFAM" id="SSF49299">
    <property type="entry name" value="PKD domain"/>
    <property type="match status" value="2"/>
</dbReference>
<dbReference type="InterPro" id="IPR013783">
    <property type="entry name" value="Ig-like_fold"/>
</dbReference>
<feature type="domain" description="PKD" evidence="1">
    <location>
        <begin position="421"/>
        <end position="474"/>
    </location>
</feature>
<dbReference type="InterPro" id="IPR000601">
    <property type="entry name" value="PKD_dom"/>
</dbReference>
<accession>A0ABP9DHJ3</accession>